<evidence type="ECO:0000313" key="2">
    <source>
        <dbReference type="Proteomes" id="UP000034108"/>
    </source>
</evidence>
<dbReference type="EMBL" id="LCAV01000003">
    <property type="protein sequence ID" value="KKR99793.1"/>
    <property type="molecule type" value="Genomic_DNA"/>
</dbReference>
<reference evidence="1 2" key="1">
    <citation type="journal article" date="2015" name="Nature">
        <title>rRNA introns, odd ribosomes, and small enigmatic genomes across a large radiation of phyla.</title>
        <authorList>
            <person name="Brown C.T."/>
            <person name="Hug L.A."/>
            <person name="Thomas B.C."/>
            <person name="Sharon I."/>
            <person name="Castelle C.J."/>
            <person name="Singh A."/>
            <person name="Wilkins M.J."/>
            <person name="Williams K.H."/>
            <person name="Banfield J.F."/>
        </authorList>
    </citation>
    <scope>NUCLEOTIDE SEQUENCE [LARGE SCALE GENOMIC DNA]</scope>
</reference>
<protein>
    <submittedName>
        <fullName evidence="1">Uncharacterized protein</fullName>
    </submittedName>
</protein>
<proteinExistence type="predicted"/>
<dbReference type="AlphaFoldDB" id="A0A0G0VG62"/>
<comment type="caution">
    <text evidence="1">The sequence shown here is derived from an EMBL/GenBank/DDBJ whole genome shotgun (WGS) entry which is preliminary data.</text>
</comment>
<dbReference type="Proteomes" id="UP000034108">
    <property type="component" value="Unassembled WGS sequence"/>
</dbReference>
<organism evidence="1 2">
    <name type="scientific">Candidatus Magasanikbacteria bacterium GW2011_GWC2_41_17</name>
    <dbReference type="NCBI Taxonomy" id="1619048"/>
    <lineage>
        <taxon>Bacteria</taxon>
        <taxon>Candidatus Magasanikiibacteriota</taxon>
    </lineage>
</organism>
<accession>A0A0G0VG62</accession>
<sequence>MAKEHEINLELKLGEQLTGLSPTVCKRAIFAIHDEDNRLGGESRKTELPEYCGGLLFLLGNQTNVYSSCDQLLRPEYRNHLYELLNQMTIFLNVVEGTEPTGTFDGEEESKRG</sequence>
<name>A0A0G0VG62_9BACT</name>
<gene>
    <name evidence="1" type="ORF">UU49_C0003G0007</name>
</gene>
<evidence type="ECO:0000313" key="1">
    <source>
        <dbReference type="EMBL" id="KKR99793.1"/>
    </source>
</evidence>